<dbReference type="SUPFAM" id="SSF57501">
    <property type="entry name" value="Cystine-knot cytokines"/>
    <property type="match status" value="1"/>
</dbReference>
<dbReference type="Gene3D" id="2.10.90.10">
    <property type="entry name" value="Cystine-knot cytokines"/>
    <property type="match status" value="1"/>
</dbReference>
<name>L7T8M7_SCHMD</name>
<dbReference type="EMBL" id="KC161223">
    <property type="protein sequence ID" value="AGC30581.1"/>
    <property type="molecule type" value="mRNA"/>
</dbReference>
<dbReference type="CDD" id="cd08698">
    <property type="entry name" value="TGF_beta_SF"/>
    <property type="match status" value="1"/>
</dbReference>
<dbReference type="PROSITE" id="PS00250">
    <property type="entry name" value="TGF_BETA_1"/>
    <property type="match status" value="1"/>
</dbReference>
<evidence type="ECO:0000256" key="1">
    <source>
        <dbReference type="ARBA" id="ARBA00004613"/>
    </source>
</evidence>
<dbReference type="InterPro" id="IPR029034">
    <property type="entry name" value="Cystine-knot_cytokine"/>
</dbReference>
<evidence type="ECO:0000256" key="6">
    <source>
        <dbReference type="RuleBase" id="RU000354"/>
    </source>
</evidence>
<keyword evidence="3" id="KW-0964">Secreted</keyword>
<sequence>TFLIFYHFNQIIVFLDIYFIITARIILTRKKNPIMLLKGLHAKENIYQQIFQIVFLISILLPIMANPVERKSSVYNDNAEEKIIQKDSFKDKVINDLKSKILQKLNLKEAPKFNSSFDWSSMTEQIRSAALRLGVPFDETTENSQPTSESMIISLTKVNHCIDNSTNNQHCYDLTIPNMDNKILVGANFIIQFLPLAFERTVEDNIIYNITINNLPETVYSFSVAQLKSNSLYIAYTNILKTLLGNQRMSHSTFSFTVSISGDEQTTKLERMIDIENIVIELEYQVLPTPVRKRRDAGNTCIPNTYFCCTQTLKVGIDELGWSQFIFAPTTFTINYCRGDCNSYLTFSSNHARALNFARGRGLGSNKDLRACCVPYSYSSLTIMYLNNENALEVSTFNDLIAATCGCM</sequence>
<comment type="similarity">
    <text evidence="2 6">Belongs to the TGF-beta family.</text>
</comment>
<feature type="transmembrane region" description="Helical" evidence="7">
    <location>
        <begin position="6"/>
        <end position="26"/>
    </location>
</feature>
<keyword evidence="4 6" id="KW-0339">Growth factor</keyword>
<dbReference type="Pfam" id="PF00019">
    <property type="entry name" value="TGF_beta"/>
    <property type="match status" value="1"/>
</dbReference>
<protein>
    <submittedName>
        <fullName evidence="9">Activin</fullName>
    </submittedName>
</protein>
<evidence type="ECO:0000256" key="4">
    <source>
        <dbReference type="ARBA" id="ARBA00023030"/>
    </source>
</evidence>
<dbReference type="PANTHER" id="PTHR11848">
    <property type="entry name" value="TGF-BETA FAMILY"/>
    <property type="match status" value="1"/>
</dbReference>
<evidence type="ECO:0000256" key="5">
    <source>
        <dbReference type="ARBA" id="ARBA00023157"/>
    </source>
</evidence>
<feature type="transmembrane region" description="Helical" evidence="7">
    <location>
        <begin position="46"/>
        <end position="65"/>
    </location>
</feature>
<evidence type="ECO:0000259" key="8">
    <source>
        <dbReference type="PROSITE" id="PS51362"/>
    </source>
</evidence>
<feature type="non-terminal residue" evidence="9">
    <location>
        <position position="1"/>
    </location>
</feature>
<feature type="domain" description="TGF-beta family profile" evidence="8">
    <location>
        <begin position="292"/>
        <end position="408"/>
    </location>
</feature>
<evidence type="ECO:0000313" key="9">
    <source>
        <dbReference type="EMBL" id="AGC30581.1"/>
    </source>
</evidence>
<reference evidence="9" key="1">
    <citation type="journal article" date="2013" name="Proc. Natl. Acad. Sci. U.S.A.">
        <title>Follistatin antagonizes Activin signaling and acts with Notum to direct planarian head regeneration.</title>
        <authorList>
            <person name="Roberts-Galbraith R.H."/>
            <person name="Newmark P.A."/>
        </authorList>
    </citation>
    <scope>NUCLEOTIDE SEQUENCE</scope>
</reference>
<dbReference type="AlphaFoldDB" id="L7T8M7"/>
<dbReference type="GO" id="GO:0005615">
    <property type="term" value="C:extracellular space"/>
    <property type="evidence" value="ECO:0007669"/>
    <property type="project" value="TreeGrafter"/>
</dbReference>
<organism evidence="9">
    <name type="scientific">Schmidtea mediterranea</name>
    <name type="common">Freshwater planarian flatworm</name>
    <dbReference type="NCBI Taxonomy" id="79327"/>
    <lineage>
        <taxon>Eukaryota</taxon>
        <taxon>Metazoa</taxon>
        <taxon>Spiralia</taxon>
        <taxon>Lophotrochozoa</taxon>
        <taxon>Platyhelminthes</taxon>
        <taxon>Rhabditophora</taxon>
        <taxon>Seriata</taxon>
        <taxon>Tricladida</taxon>
        <taxon>Continenticola</taxon>
        <taxon>Geoplanoidea</taxon>
        <taxon>Dugesiidae</taxon>
        <taxon>Schmidtea</taxon>
    </lineage>
</organism>
<dbReference type="GO" id="GO:0008083">
    <property type="term" value="F:growth factor activity"/>
    <property type="evidence" value="ECO:0007669"/>
    <property type="project" value="UniProtKB-KW"/>
</dbReference>
<evidence type="ECO:0000256" key="7">
    <source>
        <dbReference type="SAM" id="Phobius"/>
    </source>
</evidence>
<dbReference type="GO" id="GO:0005125">
    <property type="term" value="F:cytokine activity"/>
    <property type="evidence" value="ECO:0007669"/>
    <property type="project" value="TreeGrafter"/>
</dbReference>
<dbReference type="PROSITE" id="PS51362">
    <property type="entry name" value="TGF_BETA_2"/>
    <property type="match status" value="1"/>
</dbReference>
<keyword evidence="7" id="KW-1133">Transmembrane helix</keyword>
<keyword evidence="7" id="KW-0472">Membrane</keyword>
<comment type="subcellular location">
    <subcellularLocation>
        <location evidence="1">Secreted</location>
    </subcellularLocation>
</comment>
<proteinExistence type="evidence at transcript level"/>
<keyword evidence="7" id="KW-0812">Transmembrane</keyword>
<dbReference type="InterPro" id="IPR015615">
    <property type="entry name" value="TGF-beta-rel"/>
</dbReference>
<dbReference type="InterPro" id="IPR001839">
    <property type="entry name" value="TGF-b_C"/>
</dbReference>
<evidence type="ECO:0000256" key="2">
    <source>
        <dbReference type="ARBA" id="ARBA00006656"/>
    </source>
</evidence>
<evidence type="ECO:0000256" key="3">
    <source>
        <dbReference type="ARBA" id="ARBA00022525"/>
    </source>
</evidence>
<accession>L7T8M7</accession>
<dbReference type="InterPro" id="IPR017948">
    <property type="entry name" value="TGFb_CS"/>
</dbReference>
<keyword evidence="5" id="KW-1015">Disulfide bond</keyword>
<dbReference type="SMART" id="SM00204">
    <property type="entry name" value="TGFB"/>
    <property type="match status" value="1"/>
</dbReference>